<keyword evidence="4" id="KW-1185">Reference proteome</keyword>
<dbReference type="Proteomes" id="UP000315700">
    <property type="component" value="Chromosome"/>
</dbReference>
<evidence type="ECO:0000313" key="4">
    <source>
        <dbReference type="Proteomes" id="UP000315700"/>
    </source>
</evidence>
<feature type="chain" id="PRO_5021952065" evidence="2">
    <location>
        <begin position="27"/>
        <end position="587"/>
    </location>
</feature>
<dbReference type="InParanoid" id="A0A517SFI9"/>
<evidence type="ECO:0000256" key="1">
    <source>
        <dbReference type="SAM" id="Phobius"/>
    </source>
</evidence>
<keyword evidence="1" id="KW-0812">Transmembrane</keyword>
<feature type="transmembrane region" description="Helical" evidence="1">
    <location>
        <begin position="293"/>
        <end position="314"/>
    </location>
</feature>
<proteinExistence type="predicted"/>
<name>A0A517SFI9_9PLAN</name>
<organism evidence="3 4">
    <name type="scientific">Caulifigura coniformis</name>
    <dbReference type="NCBI Taxonomy" id="2527983"/>
    <lineage>
        <taxon>Bacteria</taxon>
        <taxon>Pseudomonadati</taxon>
        <taxon>Planctomycetota</taxon>
        <taxon>Planctomycetia</taxon>
        <taxon>Planctomycetales</taxon>
        <taxon>Planctomycetaceae</taxon>
        <taxon>Caulifigura</taxon>
    </lineage>
</organism>
<feature type="transmembrane region" description="Helical" evidence="1">
    <location>
        <begin position="321"/>
        <end position="339"/>
    </location>
</feature>
<sequence length="587" mass="65357" precursor="true">MRAFHARVRTFLCLSLGLLHASAAFALDVERVEWGFDGSVVKMSLNLVTIEVANNSPTPFEGDVALQEGSGLVRSDLPLVERQLYIEPFGRRRLQFFPFITEQWSEFTLSWSDRPEDRFPISSQSNSPLRTGSRSVVLLRDASTSRQLRSKLPTFEEVDFPISAAGMDALRGVVLDHVPRWDALRMQALRDWIGAGGQIHIMKSATGSYPQFPAPLEALNEPSDHVSLGNGQVFHHNMSVADINDDFVATALGIHRVADDLNNRGYTHYDYQFQPSNSIAPLLRDLTRPDHNWGLIYFLSFIYLLVVFPGCWLLGRRRADFRISYPALLGAVFIFSLAFKTVGQRGYGEQTAWNAVGAARRVAPGRFLTETWSNAFVTNGGMYSYKHKGEGLIYSSGGSNDTRRGECFNRPDAGIEIEIPPFSSQMIMHAGVVAAPDFDLTFKRAVKDGPSLQLEAELTGAVPQIHTMHAVFGNYRVMLTRQANTLTGGSPSPLANYTSSQPNYGYSPYRNVQNDPTTIFAQAEAPLVVRSLKLSMDSPKDELSAPEGVVRVFLYADMPAEFLQVDNGPEKRQGRMLYTFDHKLEGN</sequence>
<evidence type="ECO:0000313" key="3">
    <source>
        <dbReference type="EMBL" id="QDT54889.1"/>
    </source>
</evidence>
<accession>A0A517SFI9</accession>
<keyword evidence="2" id="KW-0732">Signal</keyword>
<protein>
    <submittedName>
        <fullName evidence="3">Uncharacterized protein</fullName>
    </submittedName>
</protein>
<evidence type="ECO:0000256" key="2">
    <source>
        <dbReference type="SAM" id="SignalP"/>
    </source>
</evidence>
<dbReference type="KEGG" id="ccos:Pan44_29280"/>
<reference evidence="3 4" key="1">
    <citation type="submission" date="2019-02" db="EMBL/GenBank/DDBJ databases">
        <title>Deep-cultivation of Planctomycetes and their phenomic and genomic characterization uncovers novel biology.</title>
        <authorList>
            <person name="Wiegand S."/>
            <person name="Jogler M."/>
            <person name="Boedeker C."/>
            <person name="Pinto D."/>
            <person name="Vollmers J."/>
            <person name="Rivas-Marin E."/>
            <person name="Kohn T."/>
            <person name="Peeters S.H."/>
            <person name="Heuer A."/>
            <person name="Rast P."/>
            <person name="Oberbeckmann S."/>
            <person name="Bunk B."/>
            <person name="Jeske O."/>
            <person name="Meyerdierks A."/>
            <person name="Storesund J.E."/>
            <person name="Kallscheuer N."/>
            <person name="Luecker S."/>
            <person name="Lage O.M."/>
            <person name="Pohl T."/>
            <person name="Merkel B.J."/>
            <person name="Hornburger P."/>
            <person name="Mueller R.-W."/>
            <person name="Bruemmer F."/>
            <person name="Labrenz M."/>
            <person name="Spormann A.M."/>
            <person name="Op den Camp H."/>
            <person name="Overmann J."/>
            <person name="Amann R."/>
            <person name="Jetten M.S.M."/>
            <person name="Mascher T."/>
            <person name="Medema M.H."/>
            <person name="Devos D.P."/>
            <person name="Kaster A.-K."/>
            <person name="Ovreas L."/>
            <person name="Rohde M."/>
            <person name="Galperin M.Y."/>
            <person name="Jogler C."/>
        </authorList>
    </citation>
    <scope>NUCLEOTIDE SEQUENCE [LARGE SCALE GENOMIC DNA]</scope>
    <source>
        <strain evidence="3 4">Pan44</strain>
    </source>
</reference>
<dbReference type="EMBL" id="CP036271">
    <property type="protein sequence ID" value="QDT54889.1"/>
    <property type="molecule type" value="Genomic_DNA"/>
</dbReference>
<feature type="signal peptide" evidence="2">
    <location>
        <begin position="1"/>
        <end position="26"/>
    </location>
</feature>
<dbReference type="AlphaFoldDB" id="A0A517SFI9"/>
<keyword evidence="1" id="KW-0472">Membrane</keyword>
<keyword evidence="1" id="KW-1133">Transmembrane helix</keyword>
<gene>
    <name evidence="3" type="ORF">Pan44_29280</name>
</gene>